<accession>A0A0A9A0C6</accession>
<sequence>MNNYQNGFEASTGKKKSEFEASLVFGAYELHTSWGKSKAASALASHEYQQHAKGALVCRVAVCNQLSSCMQDSSL</sequence>
<proteinExistence type="predicted"/>
<dbReference type="EMBL" id="GBRH01252816">
    <property type="protein sequence ID" value="JAD45079.1"/>
    <property type="molecule type" value="Transcribed_RNA"/>
</dbReference>
<reference evidence="1" key="1">
    <citation type="submission" date="2014-09" db="EMBL/GenBank/DDBJ databases">
        <authorList>
            <person name="Magalhaes I.L.F."/>
            <person name="Oliveira U."/>
            <person name="Santos F.R."/>
            <person name="Vidigal T.H.D.A."/>
            <person name="Brescovit A.D."/>
            <person name="Santos A.J."/>
        </authorList>
    </citation>
    <scope>NUCLEOTIDE SEQUENCE</scope>
    <source>
        <tissue evidence="1">Shoot tissue taken approximately 20 cm above the soil surface</tissue>
    </source>
</reference>
<evidence type="ECO:0000313" key="1">
    <source>
        <dbReference type="EMBL" id="JAD45079.1"/>
    </source>
</evidence>
<name>A0A0A9A0C6_ARUDO</name>
<organism evidence="1">
    <name type="scientific">Arundo donax</name>
    <name type="common">Giant reed</name>
    <name type="synonym">Donax arundinaceus</name>
    <dbReference type="NCBI Taxonomy" id="35708"/>
    <lineage>
        <taxon>Eukaryota</taxon>
        <taxon>Viridiplantae</taxon>
        <taxon>Streptophyta</taxon>
        <taxon>Embryophyta</taxon>
        <taxon>Tracheophyta</taxon>
        <taxon>Spermatophyta</taxon>
        <taxon>Magnoliopsida</taxon>
        <taxon>Liliopsida</taxon>
        <taxon>Poales</taxon>
        <taxon>Poaceae</taxon>
        <taxon>PACMAD clade</taxon>
        <taxon>Arundinoideae</taxon>
        <taxon>Arundineae</taxon>
        <taxon>Arundo</taxon>
    </lineage>
</organism>
<protein>
    <submittedName>
        <fullName evidence="1">Uncharacterized protein</fullName>
    </submittedName>
</protein>
<reference evidence="1" key="2">
    <citation type="journal article" date="2015" name="Data Brief">
        <title>Shoot transcriptome of the giant reed, Arundo donax.</title>
        <authorList>
            <person name="Barrero R.A."/>
            <person name="Guerrero F.D."/>
            <person name="Moolhuijzen P."/>
            <person name="Goolsby J.A."/>
            <person name="Tidwell J."/>
            <person name="Bellgard S.E."/>
            <person name="Bellgard M.I."/>
        </authorList>
    </citation>
    <scope>NUCLEOTIDE SEQUENCE</scope>
    <source>
        <tissue evidence="1">Shoot tissue taken approximately 20 cm above the soil surface</tissue>
    </source>
</reference>
<dbReference type="AlphaFoldDB" id="A0A0A9A0C6"/>